<dbReference type="VEuPathDB" id="FungiDB:H257_02277"/>
<feature type="region of interest" description="Disordered" evidence="1">
    <location>
        <begin position="130"/>
        <end position="149"/>
    </location>
</feature>
<dbReference type="Proteomes" id="UP000266196">
    <property type="component" value="Unassembled WGS sequence"/>
</dbReference>
<organism evidence="3 4">
    <name type="scientific">Aphanomyces astaci</name>
    <name type="common">Crayfish plague agent</name>
    <dbReference type="NCBI Taxonomy" id="112090"/>
    <lineage>
        <taxon>Eukaryota</taxon>
        <taxon>Sar</taxon>
        <taxon>Stramenopiles</taxon>
        <taxon>Oomycota</taxon>
        <taxon>Saprolegniomycetes</taxon>
        <taxon>Saprolegniales</taxon>
        <taxon>Verrucalvaceae</taxon>
        <taxon>Aphanomyces</taxon>
    </lineage>
</organism>
<accession>A0A397F6Y5</accession>
<protein>
    <recommendedName>
        <fullName evidence="5">Transmembrane protein</fullName>
    </recommendedName>
</protein>
<dbReference type="AlphaFoldDB" id="A0A397F6Y5"/>
<sequence>MNLMFNNKKIDTPSMAAKLSNLPSTPHLPDEDDMPTPSYEQPDDGSSRKAMFRKIALGVSVLAVVGTVAAVALNQTQEVARGTASFGSAVSTSVGPQHNNQGAPSDFARFAELDSLADIYKLRLQLDAEEAPHRGNQAPPANEGQLAHDNSMNDFANLAVHNNDSPNAPQRGNQRPKEPKRVGIHYGHVRRHHDATASPPADGPQRGNQAPPADELSEAQVDSIRDIENLHAQLAGKAPQRGNQAPPADELSEAQVDSIRDIENLHAQLAGKAPQRGNQAPPADELSEAQVDSIRDIENFHAQLAGKAPQRGNQAPPADELSEAQVDSIRDIENLHAQLAGKAHQRGNQAPPADELSEAQVESVVGVQDDTAPQGGDQVPEVDLAELDQVLKVLKELNQHNPRHRGAPN</sequence>
<evidence type="ECO:0000256" key="1">
    <source>
        <dbReference type="SAM" id="MobiDB-lite"/>
    </source>
</evidence>
<gene>
    <name evidence="3" type="ORF">DYB31_005745</name>
</gene>
<evidence type="ECO:0008006" key="5">
    <source>
        <dbReference type="Google" id="ProtNLM"/>
    </source>
</evidence>
<reference evidence="3 4" key="1">
    <citation type="submission" date="2018-08" db="EMBL/GenBank/DDBJ databases">
        <title>Aphanomyces genome sequencing and annotation.</title>
        <authorList>
            <person name="Minardi D."/>
            <person name="Oidtmann B."/>
            <person name="Van Der Giezen M."/>
            <person name="Studholme D.J."/>
        </authorList>
    </citation>
    <scope>NUCLEOTIDE SEQUENCE [LARGE SCALE GENOMIC DNA]</scope>
    <source>
        <strain evidence="3 4">197901</strain>
    </source>
</reference>
<comment type="caution">
    <text evidence="3">The sequence shown here is derived from an EMBL/GenBank/DDBJ whole genome shotgun (WGS) entry which is preliminary data.</text>
</comment>
<keyword evidence="2" id="KW-0472">Membrane</keyword>
<dbReference type="EMBL" id="QUTE01009554">
    <property type="protein sequence ID" value="RHZ18256.1"/>
    <property type="molecule type" value="Genomic_DNA"/>
</dbReference>
<evidence type="ECO:0000256" key="2">
    <source>
        <dbReference type="SAM" id="Phobius"/>
    </source>
</evidence>
<keyword evidence="2" id="KW-1133">Transmembrane helix</keyword>
<feature type="transmembrane region" description="Helical" evidence="2">
    <location>
        <begin position="55"/>
        <end position="73"/>
    </location>
</feature>
<evidence type="ECO:0000313" key="4">
    <source>
        <dbReference type="Proteomes" id="UP000266196"/>
    </source>
</evidence>
<feature type="region of interest" description="Disordered" evidence="1">
    <location>
        <begin position="341"/>
        <end position="380"/>
    </location>
</feature>
<feature type="region of interest" description="Disordered" evidence="1">
    <location>
        <begin position="14"/>
        <end position="46"/>
    </location>
</feature>
<proteinExistence type="predicted"/>
<name>A0A397F6Y5_APHAT</name>
<feature type="region of interest" description="Disordered" evidence="1">
    <location>
        <begin position="157"/>
        <end position="180"/>
    </location>
</feature>
<evidence type="ECO:0000313" key="3">
    <source>
        <dbReference type="EMBL" id="RHZ18256.1"/>
    </source>
</evidence>
<feature type="region of interest" description="Disordered" evidence="1">
    <location>
        <begin position="193"/>
        <end position="219"/>
    </location>
</feature>
<keyword evidence="2" id="KW-0812">Transmembrane</keyword>
<feature type="compositionally biased region" description="Polar residues" evidence="1">
    <location>
        <begin position="157"/>
        <end position="173"/>
    </location>
</feature>